<dbReference type="AlphaFoldDB" id="A0A2P5FFG8"/>
<reference evidence="3" key="1">
    <citation type="submission" date="2016-06" db="EMBL/GenBank/DDBJ databases">
        <title>Parallel loss of symbiosis genes in relatives of nitrogen-fixing non-legume Parasponia.</title>
        <authorList>
            <person name="Van Velzen R."/>
            <person name="Holmer R."/>
            <person name="Bu F."/>
            <person name="Rutten L."/>
            <person name="Van Zeijl A."/>
            <person name="Liu W."/>
            <person name="Santuari L."/>
            <person name="Cao Q."/>
            <person name="Sharma T."/>
            <person name="Shen D."/>
            <person name="Roswanjaya Y."/>
            <person name="Wardhani T."/>
            <person name="Kalhor M.S."/>
            <person name="Jansen J."/>
            <person name="Van den Hoogen J."/>
            <person name="Gungor B."/>
            <person name="Hartog M."/>
            <person name="Hontelez J."/>
            <person name="Verver J."/>
            <person name="Yang W.-C."/>
            <person name="Schijlen E."/>
            <person name="Repin R."/>
            <person name="Schilthuizen M."/>
            <person name="Schranz E."/>
            <person name="Heidstra R."/>
            <person name="Miyata K."/>
            <person name="Fedorova E."/>
            <person name="Kohlen W."/>
            <person name="Bisseling T."/>
            <person name="Smit S."/>
            <person name="Geurts R."/>
        </authorList>
    </citation>
    <scope>NUCLEOTIDE SEQUENCE [LARGE SCALE GENOMIC DNA]</scope>
    <source>
        <strain evidence="3">cv. RG33-2</strain>
    </source>
</reference>
<comment type="caution">
    <text evidence="2">The sequence shown here is derived from an EMBL/GenBank/DDBJ whole genome shotgun (WGS) entry which is preliminary data.</text>
</comment>
<evidence type="ECO:0000313" key="3">
    <source>
        <dbReference type="Proteomes" id="UP000237000"/>
    </source>
</evidence>
<dbReference type="InterPro" id="IPR002156">
    <property type="entry name" value="RNaseH_domain"/>
</dbReference>
<organism evidence="2 3">
    <name type="scientific">Trema orientale</name>
    <name type="common">Charcoal tree</name>
    <name type="synonym">Celtis orientalis</name>
    <dbReference type="NCBI Taxonomy" id="63057"/>
    <lineage>
        <taxon>Eukaryota</taxon>
        <taxon>Viridiplantae</taxon>
        <taxon>Streptophyta</taxon>
        <taxon>Embryophyta</taxon>
        <taxon>Tracheophyta</taxon>
        <taxon>Spermatophyta</taxon>
        <taxon>Magnoliopsida</taxon>
        <taxon>eudicotyledons</taxon>
        <taxon>Gunneridae</taxon>
        <taxon>Pentapetalae</taxon>
        <taxon>rosids</taxon>
        <taxon>fabids</taxon>
        <taxon>Rosales</taxon>
        <taxon>Cannabaceae</taxon>
        <taxon>Trema</taxon>
    </lineage>
</organism>
<protein>
    <recommendedName>
        <fullName evidence="1">RNase H type-1 domain-containing protein</fullName>
    </recommendedName>
</protein>
<name>A0A2P5FFG8_TREOI</name>
<feature type="domain" description="RNase H type-1" evidence="1">
    <location>
        <begin position="47"/>
        <end position="87"/>
    </location>
</feature>
<dbReference type="EMBL" id="JXTC01000038">
    <property type="protein sequence ID" value="PON96538.1"/>
    <property type="molecule type" value="Genomic_DNA"/>
</dbReference>
<dbReference type="GO" id="GO:0004523">
    <property type="term" value="F:RNA-DNA hybrid ribonuclease activity"/>
    <property type="evidence" value="ECO:0007669"/>
    <property type="project" value="InterPro"/>
</dbReference>
<evidence type="ECO:0000313" key="2">
    <source>
        <dbReference type="EMBL" id="PON96538.1"/>
    </source>
</evidence>
<keyword evidence="3" id="KW-1185">Reference proteome</keyword>
<dbReference type="InParanoid" id="A0A2P5FFG8"/>
<proteinExistence type="predicted"/>
<gene>
    <name evidence="2" type="ORF">TorRG33x02_078110</name>
</gene>
<dbReference type="GO" id="GO:0003676">
    <property type="term" value="F:nucleic acid binding"/>
    <property type="evidence" value="ECO:0007669"/>
    <property type="project" value="InterPro"/>
</dbReference>
<dbReference type="Pfam" id="PF13456">
    <property type="entry name" value="RVT_3"/>
    <property type="match status" value="1"/>
</dbReference>
<dbReference type="OrthoDB" id="10537526at2759"/>
<sequence length="90" mass="10001">MLFHVCFVTTIIESGSHALIDYPAAAELWGEIIGCRRPRWSWFGLDNAELAEAMAIRPGISVARDSGFWPVTVESDSLSVINLLMNKYVS</sequence>
<evidence type="ECO:0000259" key="1">
    <source>
        <dbReference type="Pfam" id="PF13456"/>
    </source>
</evidence>
<accession>A0A2P5FFG8</accession>
<dbReference type="Proteomes" id="UP000237000">
    <property type="component" value="Unassembled WGS sequence"/>
</dbReference>